<dbReference type="InterPro" id="IPR052929">
    <property type="entry name" value="RNase_H-like_EbsB-rel"/>
</dbReference>
<proteinExistence type="predicted"/>
<comment type="caution">
    <text evidence="2">The sequence shown here is derived from an EMBL/GenBank/DDBJ whole genome shotgun (WGS) entry which is preliminary data.</text>
</comment>
<protein>
    <recommendedName>
        <fullName evidence="1">RNase H type-1 domain-containing protein</fullName>
    </recommendedName>
</protein>
<dbReference type="InterPro" id="IPR036397">
    <property type="entry name" value="RNaseH_sf"/>
</dbReference>
<accession>A0ABC8QLL9</accession>
<dbReference type="AlphaFoldDB" id="A0ABC8QLL9"/>
<dbReference type="Pfam" id="PF13456">
    <property type="entry name" value="RVT_3"/>
    <property type="match status" value="1"/>
</dbReference>
<reference evidence="2 3" key="1">
    <citation type="submission" date="2024-02" db="EMBL/GenBank/DDBJ databases">
        <authorList>
            <person name="Vignale AGUSTIN F."/>
            <person name="Sosa J E."/>
            <person name="Modenutti C."/>
        </authorList>
    </citation>
    <scope>NUCLEOTIDE SEQUENCE [LARGE SCALE GENOMIC DNA]</scope>
</reference>
<dbReference type="Proteomes" id="UP001642360">
    <property type="component" value="Unassembled WGS sequence"/>
</dbReference>
<evidence type="ECO:0000313" key="3">
    <source>
        <dbReference type="Proteomes" id="UP001642360"/>
    </source>
</evidence>
<dbReference type="EMBL" id="CAUOFW020000004">
    <property type="protein sequence ID" value="CAK9133420.1"/>
    <property type="molecule type" value="Genomic_DNA"/>
</dbReference>
<dbReference type="InterPro" id="IPR002156">
    <property type="entry name" value="RNaseH_domain"/>
</dbReference>
<evidence type="ECO:0000313" key="2">
    <source>
        <dbReference type="EMBL" id="CAK9133420.1"/>
    </source>
</evidence>
<dbReference type="PANTHER" id="PTHR47074:SF11">
    <property type="entry name" value="REVERSE TRANSCRIPTASE-LIKE PROTEIN"/>
    <property type="match status" value="1"/>
</dbReference>
<gene>
    <name evidence="2" type="ORF">ILEXP_LOCUS331</name>
</gene>
<feature type="domain" description="RNase H type-1" evidence="1">
    <location>
        <begin position="37"/>
        <end position="106"/>
    </location>
</feature>
<evidence type="ECO:0000259" key="1">
    <source>
        <dbReference type="Pfam" id="PF13456"/>
    </source>
</evidence>
<organism evidence="2 3">
    <name type="scientific">Ilex paraguariensis</name>
    <name type="common">yerba mate</name>
    <dbReference type="NCBI Taxonomy" id="185542"/>
    <lineage>
        <taxon>Eukaryota</taxon>
        <taxon>Viridiplantae</taxon>
        <taxon>Streptophyta</taxon>
        <taxon>Embryophyta</taxon>
        <taxon>Tracheophyta</taxon>
        <taxon>Spermatophyta</taxon>
        <taxon>Magnoliopsida</taxon>
        <taxon>eudicotyledons</taxon>
        <taxon>Gunneridae</taxon>
        <taxon>Pentapetalae</taxon>
        <taxon>asterids</taxon>
        <taxon>campanulids</taxon>
        <taxon>Aquifoliales</taxon>
        <taxon>Aquifoliaceae</taxon>
        <taxon>Ilex</taxon>
    </lineage>
</organism>
<dbReference type="Gene3D" id="3.30.420.10">
    <property type="entry name" value="Ribonuclease H-like superfamily/Ribonuclease H"/>
    <property type="match status" value="1"/>
</dbReference>
<keyword evidence="3" id="KW-1185">Reference proteome</keyword>
<dbReference type="PANTHER" id="PTHR47074">
    <property type="entry name" value="BNAC02G40300D PROTEIN"/>
    <property type="match status" value="1"/>
</dbReference>
<dbReference type="SUPFAM" id="SSF53098">
    <property type="entry name" value="Ribonuclease H-like"/>
    <property type="match status" value="1"/>
</dbReference>
<dbReference type="CDD" id="cd06222">
    <property type="entry name" value="RNase_H_like"/>
    <property type="match status" value="1"/>
</dbReference>
<dbReference type="InterPro" id="IPR044730">
    <property type="entry name" value="RNase_H-like_dom_plant"/>
</dbReference>
<name>A0ABC8QLL9_9AQUA</name>
<dbReference type="InterPro" id="IPR012337">
    <property type="entry name" value="RNaseH-like_sf"/>
</dbReference>
<sequence>MAITALHPLRVAGTDTLSKQAVSAPWSAPPPGWVKVNCDCAFSATRKRGTYGAVARDPTSQVIAASSGKMCVASALASEAWAIWKACYLALTEGWKFVIFENDSKSSH</sequence>